<dbReference type="AlphaFoldDB" id="A0A1G2K999"/>
<accession>A0A1G2K999</accession>
<feature type="transmembrane region" description="Helical" evidence="1">
    <location>
        <begin position="12"/>
        <end position="40"/>
    </location>
</feature>
<keyword evidence="1" id="KW-0472">Membrane</keyword>
<gene>
    <name evidence="2" type="ORF">A2633_01570</name>
</gene>
<evidence type="ECO:0000313" key="3">
    <source>
        <dbReference type="Proteomes" id="UP000177152"/>
    </source>
</evidence>
<proteinExistence type="predicted"/>
<organism evidence="2 3">
    <name type="scientific">Candidatus Sungbacteria bacterium RIFCSPHIGHO2_01_FULL_47_32</name>
    <dbReference type="NCBI Taxonomy" id="1802264"/>
    <lineage>
        <taxon>Bacteria</taxon>
        <taxon>Candidatus Sungiibacteriota</taxon>
    </lineage>
</organism>
<keyword evidence="1" id="KW-0812">Transmembrane</keyword>
<name>A0A1G2K999_9BACT</name>
<comment type="caution">
    <text evidence="2">The sequence shown here is derived from an EMBL/GenBank/DDBJ whole genome shotgun (WGS) entry which is preliminary data.</text>
</comment>
<dbReference type="Proteomes" id="UP000177152">
    <property type="component" value="Unassembled WGS sequence"/>
</dbReference>
<protein>
    <submittedName>
        <fullName evidence="2">Uncharacterized protein</fullName>
    </submittedName>
</protein>
<sequence length="185" mass="20393">MHMFKNISSKNRFLGVAVSIALGVALVVYLLLSYVFPYILSEVDAIQAMKTGIATLEVRRAKLKDLEGSFQESHQDLERLRGLLVDRSNPIAFFESLYSIASSSQISLTIRFSAIGVPAEKMKENKPQFGVSVHLAAEGSSKNIYVFLSLLEALPYELKVEKLSLFDTSGATLRAEMDVSALSIN</sequence>
<keyword evidence="1" id="KW-1133">Transmembrane helix</keyword>
<evidence type="ECO:0000313" key="2">
    <source>
        <dbReference type="EMBL" id="OGZ95996.1"/>
    </source>
</evidence>
<dbReference type="EMBL" id="MHQC01000001">
    <property type="protein sequence ID" value="OGZ95996.1"/>
    <property type="molecule type" value="Genomic_DNA"/>
</dbReference>
<evidence type="ECO:0000256" key="1">
    <source>
        <dbReference type="SAM" id="Phobius"/>
    </source>
</evidence>
<reference evidence="2 3" key="1">
    <citation type="journal article" date="2016" name="Nat. Commun.">
        <title>Thousands of microbial genomes shed light on interconnected biogeochemical processes in an aquifer system.</title>
        <authorList>
            <person name="Anantharaman K."/>
            <person name="Brown C.T."/>
            <person name="Hug L.A."/>
            <person name="Sharon I."/>
            <person name="Castelle C.J."/>
            <person name="Probst A.J."/>
            <person name="Thomas B.C."/>
            <person name="Singh A."/>
            <person name="Wilkins M.J."/>
            <person name="Karaoz U."/>
            <person name="Brodie E.L."/>
            <person name="Williams K.H."/>
            <person name="Hubbard S.S."/>
            <person name="Banfield J.F."/>
        </authorList>
    </citation>
    <scope>NUCLEOTIDE SEQUENCE [LARGE SCALE GENOMIC DNA]</scope>
</reference>